<dbReference type="InterPro" id="IPR018484">
    <property type="entry name" value="FGGY_N"/>
</dbReference>
<dbReference type="STRING" id="1688.BCUN_0711"/>
<dbReference type="PANTHER" id="PTHR43095:SF5">
    <property type="entry name" value="XYLULOSE KINASE"/>
    <property type="match status" value="1"/>
</dbReference>
<protein>
    <submittedName>
        <fullName evidence="7">Sugar kinase</fullName>
    </submittedName>
</protein>
<dbReference type="CDD" id="cd07809">
    <property type="entry name" value="ASKHA_NBD_FGGY_BaXK-like"/>
    <property type="match status" value="1"/>
</dbReference>
<dbReference type="PANTHER" id="PTHR43095">
    <property type="entry name" value="SUGAR KINASE"/>
    <property type="match status" value="1"/>
</dbReference>
<dbReference type="Pfam" id="PF02782">
    <property type="entry name" value="FGGY_C"/>
    <property type="match status" value="1"/>
</dbReference>
<dbReference type="InterPro" id="IPR050406">
    <property type="entry name" value="FGGY_Carb_Kinase"/>
</dbReference>
<keyword evidence="3" id="KW-0808">Transferase</keyword>
<reference evidence="7 8" key="1">
    <citation type="submission" date="2014-03" db="EMBL/GenBank/DDBJ databases">
        <title>Genomics of Bifidobacteria.</title>
        <authorList>
            <person name="Ventura M."/>
            <person name="Milani C."/>
            <person name="Lugli G.A."/>
        </authorList>
    </citation>
    <scope>NUCLEOTIDE SEQUENCE [LARGE SCALE GENOMIC DNA]</scope>
    <source>
        <strain evidence="7 8">LMG 10738</strain>
    </source>
</reference>
<dbReference type="OrthoDB" id="9760563at2"/>
<organism evidence="7 8">
    <name type="scientific">Bifidobacterium cuniculi</name>
    <dbReference type="NCBI Taxonomy" id="1688"/>
    <lineage>
        <taxon>Bacteria</taxon>
        <taxon>Bacillati</taxon>
        <taxon>Actinomycetota</taxon>
        <taxon>Actinomycetes</taxon>
        <taxon>Bifidobacteriales</taxon>
        <taxon>Bifidobacteriaceae</taxon>
        <taxon>Bifidobacterium</taxon>
    </lineage>
</organism>
<comment type="similarity">
    <text evidence="1">Belongs to the FGGY kinase family.</text>
</comment>
<evidence type="ECO:0000256" key="4">
    <source>
        <dbReference type="ARBA" id="ARBA00022777"/>
    </source>
</evidence>
<sequence>MAASQDAAAEAIRSGNTSLGVEFGSTRIKAVLIDGDRNTLATGEYGWQSHLEDGLWSYTLEEVWKGLQHVVGEVIARVERDYGARLEKIGRMGFSAMMHGYLAFDAAGELLVPFRTWQNTNTHAAHEALSELFRFNIPERWSIAHLYQCILDGEEHVGRIDYVTTLAGYVHWKLTGRRVLGVGDASGMFPIDPATRTYDADLMARFDAIDAVAGLPWTLEQVLPEPLVAGTPAGSLTADGAKLLDPTGTLKECPVLAPPEGDAGTGMVATNSVRPRTGNVSAGTSIFATVVLEHRLKDLHPEVDVVATPMGDPAGMSHANNFTGVLNAWVDLFRQFTAAAGIEIGTGDLYGTLFRAAICADADPDAGGLTAYPFRTGEFLAGLTEGRPLFVHSPEAHTGLANFMRAQLFGAFCPVTIGMKVMTEQEDVQIDSLIGHGGIFGTPVVAQKLLAAAFDTPIRVMATAAEGGAWGMAVLADYLEHAATPLADYLDELVFAGAEDTTEEPDPQDVAGFRDYFARFMDGLPVEQAAVEHVALEY</sequence>
<evidence type="ECO:0000313" key="7">
    <source>
        <dbReference type="EMBL" id="KFI66204.1"/>
    </source>
</evidence>
<dbReference type="Pfam" id="PF00370">
    <property type="entry name" value="FGGY_N"/>
    <property type="match status" value="1"/>
</dbReference>
<dbReference type="GO" id="GO:0042732">
    <property type="term" value="P:D-xylose metabolic process"/>
    <property type="evidence" value="ECO:0007669"/>
    <property type="project" value="UniProtKB-KW"/>
</dbReference>
<dbReference type="AlphaFoldDB" id="A0A087B5A4"/>
<dbReference type="Proteomes" id="UP000029067">
    <property type="component" value="Unassembled WGS sequence"/>
</dbReference>
<comment type="caution">
    <text evidence="7">The sequence shown here is derived from an EMBL/GenBank/DDBJ whole genome shotgun (WGS) entry which is preliminary data.</text>
</comment>
<dbReference type="RefSeq" id="WP_033518721.1">
    <property type="nucleotide sequence ID" value="NZ_JGYV01000001.1"/>
</dbReference>
<gene>
    <name evidence="7" type="ORF">BCUN_0711</name>
</gene>
<dbReference type="eggNOG" id="COG1070">
    <property type="taxonomic scope" value="Bacteria"/>
</dbReference>
<evidence type="ECO:0000259" key="5">
    <source>
        <dbReference type="Pfam" id="PF00370"/>
    </source>
</evidence>
<feature type="domain" description="Carbohydrate kinase FGGY N-terminal" evidence="5">
    <location>
        <begin position="19"/>
        <end position="207"/>
    </location>
</feature>
<evidence type="ECO:0000259" key="6">
    <source>
        <dbReference type="Pfam" id="PF02782"/>
    </source>
</evidence>
<keyword evidence="2" id="KW-0119">Carbohydrate metabolism</keyword>
<evidence type="ECO:0000256" key="1">
    <source>
        <dbReference type="ARBA" id="ARBA00009156"/>
    </source>
</evidence>
<evidence type="ECO:0000256" key="3">
    <source>
        <dbReference type="ARBA" id="ARBA00022679"/>
    </source>
</evidence>
<name>A0A087B5A4_9BIFI</name>
<keyword evidence="2" id="KW-0859">Xylose metabolism</keyword>
<feature type="domain" description="Carbohydrate kinase FGGY C-terminal" evidence="6">
    <location>
        <begin position="279"/>
        <end position="476"/>
    </location>
</feature>
<proteinExistence type="inferred from homology"/>
<keyword evidence="8" id="KW-1185">Reference proteome</keyword>
<evidence type="ECO:0000313" key="8">
    <source>
        <dbReference type="Proteomes" id="UP000029067"/>
    </source>
</evidence>
<accession>A0A087B5A4</accession>
<evidence type="ECO:0000256" key="2">
    <source>
        <dbReference type="ARBA" id="ARBA00022629"/>
    </source>
</evidence>
<dbReference type="EMBL" id="JGYV01000001">
    <property type="protein sequence ID" value="KFI66204.1"/>
    <property type="molecule type" value="Genomic_DNA"/>
</dbReference>
<dbReference type="Gene3D" id="3.30.420.40">
    <property type="match status" value="2"/>
</dbReference>
<dbReference type="InterPro" id="IPR043129">
    <property type="entry name" value="ATPase_NBD"/>
</dbReference>
<dbReference type="GO" id="GO:0016301">
    <property type="term" value="F:kinase activity"/>
    <property type="evidence" value="ECO:0007669"/>
    <property type="project" value="UniProtKB-KW"/>
</dbReference>
<dbReference type="SUPFAM" id="SSF53067">
    <property type="entry name" value="Actin-like ATPase domain"/>
    <property type="match status" value="2"/>
</dbReference>
<dbReference type="InterPro" id="IPR018485">
    <property type="entry name" value="FGGY_C"/>
</dbReference>
<keyword evidence="4 7" id="KW-0418">Kinase</keyword>